<dbReference type="EMBL" id="BAABBQ010000001">
    <property type="protein sequence ID" value="GAA4012117.1"/>
    <property type="molecule type" value="Genomic_DNA"/>
</dbReference>
<comment type="caution">
    <text evidence="1">The sequence shown here is derived from an EMBL/GenBank/DDBJ whole genome shotgun (WGS) entry which is preliminary data.</text>
</comment>
<organism evidence="1 2">
    <name type="scientific">Sphingomonas swuensis</name>
    <dbReference type="NCBI Taxonomy" id="977800"/>
    <lineage>
        <taxon>Bacteria</taxon>
        <taxon>Pseudomonadati</taxon>
        <taxon>Pseudomonadota</taxon>
        <taxon>Alphaproteobacteria</taxon>
        <taxon>Sphingomonadales</taxon>
        <taxon>Sphingomonadaceae</taxon>
        <taxon>Sphingomonas</taxon>
    </lineage>
</organism>
<protein>
    <submittedName>
        <fullName evidence="1">Uncharacterized protein</fullName>
    </submittedName>
</protein>
<gene>
    <name evidence="1" type="ORF">GCM10022280_07370</name>
</gene>
<keyword evidence="2" id="KW-1185">Reference proteome</keyword>
<evidence type="ECO:0000313" key="1">
    <source>
        <dbReference type="EMBL" id="GAA4012117.1"/>
    </source>
</evidence>
<accession>A0ABP7SI61</accession>
<evidence type="ECO:0000313" key="2">
    <source>
        <dbReference type="Proteomes" id="UP001500235"/>
    </source>
</evidence>
<sequence>MLLDVEIVLLEQLEGAATERALVLGQDHSVDDSGGHGSFLLGFGPMDAPAEVPVPSGLALCRISD</sequence>
<reference evidence="2" key="1">
    <citation type="journal article" date="2019" name="Int. J. Syst. Evol. Microbiol.">
        <title>The Global Catalogue of Microorganisms (GCM) 10K type strain sequencing project: providing services to taxonomists for standard genome sequencing and annotation.</title>
        <authorList>
            <consortium name="The Broad Institute Genomics Platform"/>
            <consortium name="The Broad Institute Genome Sequencing Center for Infectious Disease"/>
            <person name="Wu L."/>
            <person name="Ma J."/>
        </authorList>
    </citation>
    <scope>NUCLEOTIDE SEQUENCE [LARGE SCALE GENOMIC DNA]</scope>
    <source>
        <strain evidence="2">JCM 17563</strain>
    </source>
</reference>
<name>A0ABP7SI61_9SPHN</name>
<proteinExistence type="predicted"/>
<dbReference type="Proteomes" id="UP001500235">
    <property type="component" value="Unassembled WGS sequence"/>
</dbReference>